<dbReference type="InterPro" id="IPR027965">
    <property type="entry name" value="SPMIP10"/>
</dbReference>
<dbReference type="PANTHER" id="PTHR35247">
    <property type="entry name" value="TESTIS-EXPRESSED PROTEIN 43"/>
    <property type="match status" value="1"/>
</dbReference>
<dbReference type="Pfam" id="PF14983">
    <property type="entry name" value="SPMIP10-like"/>
    <property type="match status" value="1"/>
</dbReference>
<reference evidence="1" key="2">
    <citation type="submission" date="2025-08" db="UniProtKB">
        <authorList>
            <consortium name="Ensembl"/>
        </authorList>
    </citation>
    <scope>IDENTIFICATION</scope>
</reference>
<dbReference type="AlphaFoldDB" id="A0A8C4RTM6"/>
<organism evidence="1 2">
    <name type="scientific">Erpetoichthys calabaricus</name>
    <name type="common">Rope fish</name>
    <name type="synonym">Calamoichthys calabaricus</name>
    <dbReference type="NCBI Taxonomy" id="27687"/>
    <lineage>
        <taxon>Eukaryota</taxon>
        <taxon>Metazoa</taxon>
        <taxon>Chordata</taxon>
        <taxon>Craniata</taxon>
        <taxon>Vertebrata</taxon>
        <taxon>Euteleostomi</taxon>
        <taxon>Actinopterygii</taxon>
        <taxon>Polypteriformes</taxon>
        <taxon>Polypteridae</taxon>
        <taxon>Erpetoichthys</taxon>
    </lineage>
</organism>
<evidence type="ECO:0000313" key="1">
    <source>
        <dbReference type="Ensembl" id="ENSECRP00000006646.1"/>
    </source>
</evidence>
<evidence type="ECO:0000313" key="2">
    <source>
        <dbReference type="Proteomes" id="UP000694620"/>
    </source>
</evidence>
<keyword evidence="2" id="KW-1185">Reference proteome</keyword>
<dbReference type="Ensembl" id="ENSECRT00000006753.1">
    <property type="protein sequence ID" value="ENSECRP00000006646.1"/>
    <property type="gene ID" value="ENSECRG00000004428.1"/>
</dbReference>
<name>A0A8C4RTM6_ERPCA</name>
<proteinExistence type="predicted"/>
<sequence>MGKELGKKLYKKKDSCLTDNTNPELNFVHVHLPVFSSSLPVIPKRYIMPWKKDMKNRKSILKNAALAEIPHGPHDASLFWEHRERLCHSEPRAAVLMKTQDVVIPGVLNPPNGSHYSRFLSSVINRRDMQ</sequence>
<reference evidence="1" key="1">
    <citation type="submission" date="2021-06" db="EMBL/GenBank/DDBJ databases">
        <authorList>
            <consortium name="Wellcome Sanger Institute Data Sharing"/>
        </authorList>
    </citation>
    <scope>NUCLEOTIDE SEQUENCE [LARGE SCALE GENOMIC DNA]</scope>
</reference>
<reference evidence="1" key="3">
    <citation type="submission" date="2025-09" db="UniProtKB">
        <authorList>
            <consortium name="Ensembl"/>
        </authorList>
    </citation>
    <scope>IDENTIFICATION</scope>
</reference>
<evidence type="ECO:0008006" key="3">
    <source>
        <dbReference type="Google" id="ProtNLM"/>
    </source>
</evidence>
<protein>
    <recommendedName>
        <fullName evidence="3">Testis-expressed protein 43</fullName>
    </recommendedName>
</protein>
<dbReference type="GeneTree" id="ENSGT00940000171252"/>
<accession>A0A8C4RTM6</accession>
<dbReference type="Proteomes" id="UP000694620">
    <property type="component" value="Chromosome 7"/>
</dbReference>
<dbReference type="PANTHER" id="PTHR35247:SF1">
    <property type="entry name" value="TESTIS-EXPRESSED PROTEIN 43"/>
    <property type="match status" value="1"/>
</dbReference>